<name>A0A037ZJP9_9RHOB</name>
<evidence type="ECO:0000313" key="2">
    <source>
        <dbReference type="EMBL" id="KAJ55051.1"/>
    </source>
</evidence>
<dbReference type="AlphaFoldDB" id="A0A037ZJP9"/>
<proteinExistence type="predicted"/>
<dbReference type="NCBIfam" id="TIGR03725">
    <property type="entry name" value="T6A_YeaZ"/>
    <property type="match status" value="1"/>
</dbReference>
<keyword evidence="3" id="KW-1185">Reference proteome</keyword>
<dbReference type="Gene3D" id="3.30.420.40">
    <property type="match status" value="2"/>
</dbReference>
<reference evidence="2 3" key="1">
    <citation type="submission" date="2014-03" db="EMBL/GenBank/DDBJ databases">
        <title>Draft Genome Sequence of Actibacterium mucosum KCTC 23349, a Marine Alphaproteobacterium with Complex Ionic Requirements Isolated from Mediterranean Seawater at Malvarrosa Beach, Valencia, Spain.</title>
        <authorList>
            <person name="Arahal D.R."/>
            <person name="Shao Z."/>
            <person name="Lai Q."/>
            <person name="Pujalte M.J."/>
        </authorList>
    </citation>
    <scope>NUCLEOTIDE SEQUENCE [LARGE SCALE GENOMIC DNA]</scope>
    <source>
        <strain evidence="2 3">KCTC 23349</strain>
    </source>
</reference>
<dbReference type="CDD" id="cd24032">
    <property type="entry name" value="ASKHA_NBD_TsaB"/>
    <property type="match status" value="1"/>
</dbReference>
<dbReference type="PANTHER" id="PTHR11735">
    <property type="entry name" value="TRNA N6-ADENOSINE THREONYLCARBAMOYLTRANSFERASE"/>
    <property type="match status" value="1"/>
</dbReference>
<accession>A0A037ZJP9</accession>
<dbReference type="InterPro" id="IPR043129">
    <property type="entry name" value="ATPase_NBD"/>
</dbReference>
<evidence type="ECO:0000313" key="3">
    <source>
        <dbReference type="Proteomes" id="UP000026249"/>
    </source>
</evidence>
<protein>
    <recommendedName>
        <fullName evidence="1">Gcp-like domain-containing protein</fullName>
    </recommendedName>
</protein>
<evidence type="ECO:0000259" key="1">
    <source>
        <dbReference type="Pfam" id="PF00814"/>
    </source>
</evidence>
<dbReference type="EMBL" id="JFKE01000005">
    <property type="protein sequence ID" value="KAJ55051.1"/>
    <property type="molecule type" value="Genomic_DNA"/>
</dbReference>
<dbReference type="Pfam" id="PF00814">
    <property type="entry name" value="TsaD"/>
    <property type="match status" value="1"/>
</dbReference>
<organism evidence="2 3">
    <name type="scientific">Actibacterium mucosum KCTC 23349</name>
    <dbReference type="NCBI Taxonomy" id="1454373"/>
    <lineage>
        <taxon>Bacteria</taxon>
        <taxon>Pseudomonadati</taxon>
        <taxon>Pseudomonadota</taxon>
        <taxon>Alphaproteobacteria</taxon>
        <taxon>Rhodobacterales</taxon>
        <taxon>Roseobacteraceae</taxon>
        <taxon>Actibacterium</taxon>
    </lineage>
</organism>
<dbReference type="SUPFAM" id="SSF53067">
    <property type="entry name" value="Actin-like ATPase domain"/>
    <property type="match status" value="2"/>
</dbReference>
<sequence length="218" mass="22442">MPPKPLILGFDTSDAHCCTALLADGECVAAIYEDMTRGQVERLMPMIAETLTEGGAEFRDLDAIGVGVGPGNFTGIRLSVSAARGLAMSLSIPAVGVSILEALALHTPGPVLSCIDARRGRVYAQGFRTAAPFDAALTDIAEIPQALSQQGLRCIGTGAAPVADHLNAQVAPSHFAPAAAIARIAAERWQDAPAAPAPLYMRAADAAPASDPPPEIIP</sequence>
<dbReference type="STRING" id="1454373.ACMU_14945"/>
<dbReference type="Proteomes" id="UP000026249">
    <property type="component" value="Unassembled WGS sequence"/>
</dbReference>
<gene>
    <name evidence="2" type="ORF">ACMU_14945</name>
</gene>
<comment type="caution">
    <text evidence="2">The sequence shown here is derived from an EMBL/GenBank/DDBJ whole genome shotgun (WGS) entry which is preliminary data.</text>
</comment>
<dbReference type="OrthoDB" id="9809995at2"/>
<dbReference type="PANTHER" id="PTHR11735:SF11">
    <property type="entry name" value="TRNA THREONYLCARBAMOYLADENOSINE BIOSYNTHESIS PROTEIN TSAB"/>
    <property type="match status" value="1"/>
</dbReference>
<dbReference type="GO" id="GO:0002949">
    <property type="term" value="P:tRNA threonylcarbamoyladenosine modification"/>
    <property type="evidence" value="ECO:0007669"/>
    <property type="project" value="InterPro"/>
</dbReference>
<dbReference type="InterPro" id="IPR022496">
    <property type="entry name" value="T6A_TsaB"/>
</dbReference>
<dbReference type="GO" id="GO:0005829">
    <property type="term" value="C:cytosol"/>
    <property type="evidence" value="ECO:0007669"/>
    <property type="project" value="TreeGrafter"/>
</dbReference>
<dbReference type="InterPro" id="IPR000905">
    <property type="entry name" value="Gcp-like_dom"/>
</dbReference>
<dbReference type="RefSeq" id="WP_035260237.1">
    <property type="nucleotide sequence ID" value="NZ_JFKE01000005.1"/>
</dbReference>
<feature type="domain" description="Gcp-like" evidence="1">
    <location>
        <begin position="37"/>
        <end position="128"/>
    </location>
</feature>